<organism evidence="1 2">
    <name type="scientific">Flavobacterium agrisoli</name>
    <dbReference type="NCBI Taxonomy" id="2793066"/>
    <lineage>
        <taxon>Bacteria</taxon>
        <taxon>Pseudomonadati</taxon>
        <taxon>Bacteroidota</taxon>
        <taxon>Flavobacteriia</taxon>
        <taxon>Flavobacteriales</taxon>
        <taxon>Flavobacteriaceae</taxon>
        <taxon>Flavobacterium</taxon>
    </lineage>
</organism>
<protein>
    <recommendedName>
        <fullName evidence="3">Tetratricopeptide repeat protein</fullName>
    </recommendedName>
</protein>
<dbReference type="SMART" id="SM00028">
    <property type="entry name" value="TPR"/>
    <property type="match status" value="4"/>
</dbReference>
<name>A0A934PMV5_9FLAO</name>
<dbReference type="PANTHER" id="PTHR45588">
    <property type="entry name" value="TPR DOMAIN-CONTAINING PROTEIN"/>
    <property type="match status" value="1"/>
</dbReference>
<dbReference type="AlphaFoldDB" id="A0A934PMV5"/>
<dbReference type="Gene3D" id="1.25.40.10">
    <property type="entry name" value="Tetratricopeptide repeat domain"/>
    <property type="match status" value="2"/>
</dbReference>
<reference evidence="1" key="1">
    <citation type="submission" date="2020-12" db="EMBL/GenBank/DDBJ databases">
        <title>Bacterial novel species Flavobacterium sp. SE-1-e isolated from soil.</title>
        <authorList>
            <person name="Jung H.-Y."/>
        </authorList>
    </citation>
    <scope>NUCLEOTIDE SEQUENCE</scope>
    <source>
        <strain evidence="1">SE-1-e</strain>
    </source>
</reference>
<dbReference type="RefSeq" id="WP_200107245.1">
    <property type="nucleotide sequence ID" value="NZ_JAEHFV010000008.1"/>
</dbReference>
<dbReference type="SUPFAM" id="SSF48452">
    <property type="entry name" value="TPR-like"/>
    <property type="match status" value="1"/>
</dbReference>
<dbReference type="InterPro" id="IPR011990">
    <property type="entry name" value="TPR-like_helical_dom_sf"/>
</dbReference>
<dbReference type="InterPro" id="IPR019734">
    <property type="entry name" value="TPR_rpt"/>
</dbReference>
<comment type="caution">
    <text evidence="1">The sequence shown here is derived from an EMBL/GenBank/DDBJ whole genome shotgun (WGS) entry which is preliminary data.</text>
</comment>
<dbReference type="Proteomes" id="UP000609172">
    <property type="component" value="Unassembled WGS sequence"/>
</dbReference>
<sequence>MKWQFGILVLLIGCFSCKKNEAVKQPVVLKPVMATSSCYTPATTDSIWYTTSKKAPLFKGLQVLDFKISTHNTLAQEYFNQGLLLAYGFNHAEAARSFHEVTKIDSTCAMGYWGYAYVLGPNYNGGMEKDNFQRAFQAVNKAKELAYKVSPKEKALIFALSQRYARTPPDNRQSLDQAYATAMDNVYRQFPDDPDIGALYAESLLDLHPWDLYEKNSKAPKKWTLEITKLLEELLKKHLIHPGIHHFYIHAIEASASPEKALKSAKILDTLVKGAGHLVHMPSHIYINTGDYHLGTLANIKAIKADSLYTTVCHAQGIYPLAYYPHNIHFLVATAALEGNSKLAWKAALQLQKHTAVALMDQEGWSTLQHYYTIPYYTAVKLQLWDTILKFPIPQKKLTYPMLMWHYARAMAYLHKKDLKKAKDENNRVQLLAKDTSLANITIWDINTTADLAQIAALVAQANINWEQGNPNKTIQLLTKAVALEDNLNYNEPPDWFFSVRYYLGTFLWQSKQYAKAEIIFKEDLKKWKKNGWALYGLYQSLEKQNKRIEAIQAKADFEKAWQYADFKLQF</sequence>
<proteinExistence type="predicted"/>
<accession>A0A934PMV5</accession>
<evidence type="ECO:0000313" key="1">
    <source>
        <dbReference type="EMBL" id="MBK0371127.1"/>
    </source>
</evidence>
<evidence type="ECO:0008006" key="3">
    <source>
        <dbReference type="Google" id="ProtNLM"/>
    </source>
</evidence>
<evidence type="ECO:0000313" key="2">
    <source>
        <dbReference type="Proteomes" id="UP000609172"/>
    </source>
</evidence>
<dbReference type="EMBL" id="JAEHFV010000008">
    <property type="protein sequence ID" value="MBK0371127.1"/>
    <property type="molecule type" value="Genomic_DNA"/>
</dbReference>
<gene>
    <name evidence="1" type="ORF">I5M07_14925</name>
</gene>
<keyword evidence="2" id="KW-1185">Reference proteome</keyword>
<dbReference type="PANTHER" id="PTHR45588:SF1">
    <property type="entry name" value="WW DOMAIN-CONTAINING PROTEIN"/>
    <property type="match status" value="1"/>
</dbReference>